<dbReference type="Pfam" id="PF26253">
    <property type="entry name" value="RdRP_head"/>
    <property type="match status" value="1"/>
</dbReference>
<keyword evidence="5 8" id="KW-0694">RNA-binding</keyword>
<gene>
    <name evidence="11" type="ORF">THAOC_22138</name>
</gene>
<comment type="similarity">
    <text evidence="1 8">Belongs to the RdRP family.</text>
</comment>
<evidence type="ECO:0000259" key="9">
    <source>
        <dbReference type="Pfam" id="PF05183"/>
    </source>
</evidence>
<dbReference type="PANTHER" id="PTHR23079">
    <property type="entry name" value="RNA-DEPENDENT RNA POLYMERASE"/>
    <property type="match status" value="1"/>
</dbReference>
<proteinExistence type="inferred from homology"/>
<keyword evidence="4 8" id="KW-0548">Nucleotidyltransferase</keyword>
<dbReference type="InterPro" id="IPR057596">
    <property type="entry name" value="RDRP_core"/>
</dbReference>
<evidence type="ECO:0000256" key="8">
    <source>
        <dbReference type="RuleBase" id="RU363098"/>
    </source>
</evidence>
<evidence type="ECO:0000256" key="7">
    <source>
        <dbReference type="ARBA" id="ARBA00048744"/>
    </source>
</evidence>
<evidence type="ECO:0000313" key="12">
    <source>
        <dbReference type="Proteomes" id="UP000266841"/>
    </source>
</evidence>
<dbReference type="eggNOG" id="KOG0988">
    <property type="taxonomic scope" value="Eukaryota"/>
</dbReference>
<evidence type="ECO:0000256" key="1">
    <source>
        <dbReference type="ARBA" id="ARBA00005762"/>
    </source>
</evidence>
<comment type="caution">
    <text evidence="11">The sequence shown here is derived from an EMBL/GenBank/DDBJ whole genome shotgun (WGS) entry which is preliminary data.</text>
</comment>
<name>K0RZ95_THAOC</name>
<dbReference type="OrthoDB" id="97541at2759"/>
<evidence type="ECO:0000256" key="6">
    <source>
        <dbReference type="ARBA" id="ARBA00023158"/>
    </source>
</evidence>
<dbReference type="EMBL" id="AGNL01027054">
    <property type="protein sequence ID" value="EJK57779.1"/>
    <property type="molecule type" value="Genomic_DNA"/>
</dbReference>
<dbReference type="InterPro" id="IPR007855">
    <property type="entry name" value="RDRP"/>
</dbReference>
<dbReference type="GO" id="GO:0003723">
    <property type="term" value="F:RNA binding"/>
    <property type="evidence" value="ECO:0007669"/>
    <property type="project" value="UniProtKB-KW"/>
</dbReference>
<dbReference type="Pfam" id="PF05183">
    <property type="entry name" value="RdRP"/>
    <property type="match status" value="1"/>
</dbReference>
<dbReference type="InterPro" id="IPR058752">
    <property type="entry name" value="RDRP_C_head"/>
</dbReference>
<evidence type="ECO:0000313" key="11">
    <source>
        <dbReference type="EMBL" id="EJK57779.1"/>
    </source>
</evidence>
<evidence type="ECO:0000256" key="5">
    <source>
        <dbReference type="ARBA" id="ARBA00022884"/>
    </source>
</evidence>
<evidence type="ECO:0000256" key="2">
    <source>
        <dbReference type="ARBA" id="ARBA00022484"/>
    </source>
</evidence>
<dbReference type="PANTHER" id="PTHR23079:SF55">
    <property type="entry name" value="RNA-DIRECTED RNA POLYMERASE"/>
    <property type="match status" value="1"/>
</dbReference>
<keyword evidence="12" id="KW-1185">Reference proteome</keyword>
<feature type="domain" description="RDRP core" evidence="9">
    <location>
        <begin position="454"/>
        <end position="1007"/>
    </location>
</feature>
<organism evidence="11 12">
    <name type="scientific">Thalassiosira oceanica</name>
    <name type="common">Marine diatom</name>
    <dbReference type="NCBI Taxonomy" id="159749"/>
    <lineage>
        <taxon>Eukaryota</taxon>
        <taxon>Sar</taxon>
        <taxon>Stramenopiles</taxon>
        <taxon>Ochrophyta</taxon>
        <taxon>Bacillariophyta</taxon>
        <taxon>Coscinodiscophyceae</taxon>
        <taxon>Thalassiosirophycidae</taxon>
        <taxon>Thalassiosirales</taxon>
        <taxon>Thalassiosiraceae</taxon>
        <taxon>Thalassiosira</taxon>
    </lineage>
</organism>
<evidence type="ECO:0000259" key="10">
    <source>
        <dbReference type="Pfam" id="PF26253"/>
    </source>
</evidence>
<protein>
    <recommendedName>
        <fullName evidence="8">RNA-dependent RNA polymerase</fullName>
        <ecNumber evidence="8">2.7.7.48</ecNumber>
    </recommendedName>
</protein>
<reference evidence="11 12" key="1">
    <citation type="journal article" date="2012" name="Genome Biol.">
        <title>Genome and low-iron response of an oceanic diatom adapted to chronic iron limitation.</title>
        <authorList>
            <person name="Lommer M."/>
            <person name="Specht M."/>
            <person name="Roy A.S."/>
            <person name="Kraemer L."/>
            <person name="Andreson R."/>
            <person name="Gutowska M.A."/>
            <person name="Wolf J."/>
            <person name="Bergner S.V."/>
            <person name="Schilhabel M.B."/>
            <person name="Klostermeier U.C."/>
            <person name="Beiko R.G."/>
            <person name="Rosenstiel P."/>
            <person name="Hippler M."/>
            <person name="Laroche J."/>
        </authorList>
    </citation>
    <scope>NUCLEOTIDE SEQUENCE [LARGE SCALE GENOMIC DNA]</scope>
    <source>
        <strain evidence="11 12">CCMP1005</strain>
    </source>
</reference>
<dbReference type="Proteomes" id="UP000266841">
    <property type="component" value="Unassembled WGS sequence"/>
</dbReference>
<keyword evidence="6" id="KW-0943">RNA-mediated gene silencing</keyword>
<feature type="domain" description="RDRP C-terminal head" evidence="10">
    <location>
        <begin position="1120"/>
        <end position="1195"/>
    </location>
</feature>
<accession>K0RZ95</accession>
<sequence length="1292" mass="145691">MGRRNRNRKSRAIQHLRSQSISQYVLDEDQQAERKHFEKAELLRLSAVRDDLLSRSVLVGSVKPLGIETNKIKLQSFLAGRYGPVEKIALVWYKRRGKQNQFPKGRVLFNHRQSAEKIFRGKTLLQARKESAMMRVTCQPVGHKGAISILPAPDYKDLMKDEIGDGSTITINSSGMALGYWFPGQVDSCLGLPGACLDNLPMAGNTWVLSESTGLSPIINVDVRRAVVELEVARNLVNPIKLCSYFGSSYCLVFSLKHPPRLTTISTNMMTGWESSCRLTRVEGVQNVGECLGYNLTVSEAELERLMTKKSIFHKLKNFGLFDEDLSIDVQEAETIQVEPLDAGMRSKFDAQVAKVPMVYIRLVFMSLITNNMCTWFDMLNDSINGKSIFQMIQNGQEDLVVRTLDAMNTFGTSTRYPARMFHVLYKDALEDQDGVVPGSHTPALFCVVPRLLLTPTRLVVTGFHFEISNRMIRKFIQDHNFMSESFVRLTLGDENSDKLYSDDITVQVEERIKEFVLGGIDIVGKHYKFLAYSSSQLKEQSLWLVSPERGWTVDGMRESMGDFSMCKTPSKYAARIGQCFSTTVSVAEGSGSRNIFSAMDKTTDWLRVKDDLEDITSRWNGLEMQHSDGVGLIRKEVLQNAIKQVPFGPRDKTHISAIQIRLGGAKGVLVGWSFDQLNHLKNEIRNFDICLRPSQVKFSAPYMSLEVVNLATRIPYFLNRNVVLLGSHLGIQDGIFLCLQKEMIQDLNLLLYDADHALRFLPSLSGPDCSLVSTLMSMLLAGMKPNIDPFLFSCLHTTRAHHMMTLRKKARIFVKDGAVLMGCLDETGLVPENSVFIQVKHDNGSFKPIEGKVMVTKHPVMHPGDMRMLEAVNIPELKNMKDIIIFSRHGSRPEADKMSGSDLDGDLFAVTWDKRLFLRQSLDPMEYSPPPTLGQETPPINDSSLLAHFVGHAKNDNLGRISMLWLDHAVTKGGAGCHECVRLAKLASIAVDFPKSGISATLPDDLKIKSTVIQNITSLSICFERIPSFPQKTVEEALELGFATDVFGCDGELYDMVVSAMKDGTTFDCVALAGRKRNDKGLILRTGKPRDLHTAKETVYECNPKLPFHLGWKRNEDNQEMYDFMLEFALAQRSAYEEQLGALMNKFKVHTEGEIVTGIILKHHKLNKRRRHDVSEEIRRLFRTLRRTFRDEFFTAVHHIVHYGAEYFENNSNWDRQDELKDEELEAIEDLVTASSKGMATSCKVQCVARLLASSYYLVTYSPYIHNEDDKVAYFSFPWVVAADVIACGLK</sequence>
<evidence type="ECO:0000256" key="4">
    <source>
        <dbReference type="ARBA" id="ARBA00022695"/>
    </source>
</evidence>
<comment type="catalytic activity">
    <reaction evidence="7 8">
        <text>RNA(n) + a ribonucleoside 5'-triphosphate = RNA(n+1) + diphosphate</text>
        <dbReference type="Rhea" id="RHEA:21248"/>
        <dbReference type="Rhea" id="RHEA-COMP:14527"/>
        <dbReference type="Rhea" id="RHEA-COMP:17342"/>
        <dbReference type="ChEBI" id="CHEBI:33019"/>
        <dbReference type="ChEBI" id="CHEBI:61557"/>
        <dbReference type="ChEBI" id="CHEBI:140395"/>
        <dbReference type="EC" id="2.7.7.48"/>
    </reaction>
</comment>
<dbReference type="GO" id="GO:0030422">
    <property type="term" value="P:siRNA processing"/>
    <property type="evidence" value="ECO:0007669"/>
    <property type="project" value="TreeGrafter"/>
</dbReference>
<keyword evidence="2 8" id="KW-0696">RNA-directed RNA polymerase</keyword>
<keyword evidence="3 8" id="KW-0808">Transferase</keyword>
<dbReference type="GO" id="GO:0031380">
    <property type="term" value="C:nuclear RNA-directed RNA polymerase complex"/>
    <property type="evidence" value="ECO:0007669"/>
    <property type="project" value="TreeGrafter"/>
</dbReference>
<evidence type="ECO:0000256" key="3">
    <source>
        <dbReference type="ARBA" id="ARBA00022679"/>
    </source>
</evidence>
<dbReference type="GO" id="GO:0003968">
    <property type="term" value="F:RNA-directed RNA polymerase activity"/>
    <property type="evidence" value="ECO:0007669"/>
    <property type="project" value="UniProtKB-KW"/>
</dbReference>
<dbReference type="EC" id="2.7.7.48" evidence="8"/>